<evidence type="ECO:0000259" key="8">
    <source>
        <dbReference type="SMART" id="SM00842"/>
    </source>
</evidence>
<comment type="function">
    <text evidence="5 6">Cell division protein that is involved in the assembly of the Z ring. May serve as a membrane anchor for the Z ring.</text>
</comment>
<dbReference type="Proteomes" id="UP000256373">
    <property type="component" value="Unassembled WGS sequence"/>
</dbReference>
<dbReference type="Pfam" id="PF14450">
    <property type="entry name" value="FtsA"/>
    <property type="match status" value="1"/>
</dbReference>
<evidence type="ECO:0000256" key="2">
    <source>
        <dbReference type="ARBA" id="ARBA00022618"/>
    </source>
</evidence>
<dbReference type="RefSeq" id="WP_115832033.1">
    <property type="nucleotide sequence ID" value="NZ_QNUL01000013.1"/>
</dbReference>
<dbReference type="InterPro" id="IPR003494">
    <property type="entry name" value="SHS2_FtsA"/>
</dbReference>
<keyword evidence="3 5" id="KW-0472">Membrane</keyword>
<evidence type="ECO:0000256" key="1">
    <source>
        <dbReference type="ARBA" id="ARBA00022475"/>
    </source>
</evidence>
<evidence type="ECO:0000313" key="10">
    <source>
        <dbReference type="Proteomes" id="UP000256373"/>
    </source>
</evidence>
<dbReference type="PIRSF" id="PIRSF003101">
    <property type="entry name" value="FtsA"/>
    <property type="match status" value="1"/>
</dbReference>
<dbReference type="CDD" id="cd24048">
    <property type="entry name" value="ASKHA_NBD_FtsA"/>
    <property type="match status" value="1"/>
</dbReference>
<dbReference type="SUPFAM" id="SSF53067">
    <property type="entry name" value="Actin-like ATPase domain"/>
    <property type="match status" value="2"/>
</dbReference>
<dbReference type="InterPro" id="IPR050696">
    <property type="entry name" value="FtsA/MreB"/>
</dbReference>
<gene>
    <name evidence="5 9" type="primary">ftsA</name>
    <name evidence="9" type="ORF">DSL64_16625</name>
</gene>
<name>A0A3D8Y942_9BACT</name>
<dbReference type="InterPro" id="IPR043129">
    <property type="entry name" value="ATPase_NBD"/>
</dbReference>
<dbReference type="SMART" id="SM00842">
    <property type="entry name" value="FtsA"/>
    <property type="match status" value="1"/>
</dbReference>
<dbReference type="Gene3D" id="3.30.420.40">
    <property type="match status" value="2"/>
</dbReference>
<proteinExistence type="inferred from homology"/>
<dbReference type="GO" id="GO:0032153">
    <property type="term" value="C:cell division site"/>
    <property type="evidence" value="ECO:0007669"/>
    <property type="project" value="UniProtKB-UniRule"/>
</dbReference>
<dbReference type="GO" id="GO:0009898">
    <property type="term" value="C:cytoplasmic side of plasma membrane"/>
    <property type="evidence" value="ECO:0007669"/>
    <property type="project" value="UniProtKB-UniRule"/>
</dbReference>
<comment type="caution">
    <text evidence="9">The sequence shown here is derived from an EMBL/GenBank/DDBJ whole genome shotgun (WGS) entry which is preliminary data.</text>
</comment>
<dbReference type="HAMAP" id="MF_02033">
    <property type="entry name" value="FtsA"/>
    <property type="match status" value="1"/>
</dbReference>
<evidence type="ECO:0000256" key="3">
    <source>
        <dbReference type="ARBA" id="ARBA00023136"/>
    </source>
</evidence>
<keyword evidence="2 5" id="KW-0132">Cell division</keyword>
<dbReference type="NCBIfam" id="TIGR01174">
    <property type="entry name" value="ftsA"/>
    <property type="match status" value="1"/>
</dbReference>
<feature type="domain" description="SHS2" evidence="8">
    <location>
        <begin position="7"/>
        <end position="205"/>
    </location>
</feature>
<evidence type="ECO:0000256" key="6">
    <source>
        <dbReference type="PIRNR" id="PIRNR003101"/>
    </source>
</evidence>
<feature type="compositionally biased region" description="Basic and acidic residues" evidence="7">
    <location>
        <begin position="422"/>
        <end position="433"/>
    </location>
</feature>
<reference evidence="9 10" key="1">
    <citation type="submission" date="2018-07" db="EMBL/GenBank/DDBJ databases">
        <title>Dyadobacter roseus sp. nov., isolated from rose rhizosphere soil.</title>
        <authorList>
            <person name="Chen L."/>
        </authorList>
    </citation>
    <scope>NUCLEOTIDE SEQUENCE [LARGE SCALE GENOMIC DNA]</scope>
    <source>
        <strain evidence="9 10">RS19</strain>
    </source>
</reference>
<dbReference type="GO" id="GO:0043093">
    <property type="term" value="P:FtsZ-dependent cytokinesis"/>
    <property type="evidence" value="ECO:0007669"/>
    <property type="project" value="UniProtKB-UniRule"/>
</dbReference>
<protein>
    <recommendedName>
        <fullName evidence="5 6">Cell division protein FtsA</fullName>
    </recommendedName>
</protein>
<dbReference type="InterPro" id="IPR020823">
    <property type="entry name" value="Cell_div_FtsA"/>
</dbReference>
<evidence type="ECO:0000256" key="4">
    <source>
        <dbReference type="ARBA" id="ARBA00023306"/>
    </source>
</evidence>
<keyword evidence="1 5" id="KW-1003">Cell membrane</keyword>
<dbReference type="EMBL" id="QNUL01000013">
    <property type="protein sequence ID" value="REA59929.1"/>
    <property type="molecule type" value="Genomic_DNA"/>
</dbReference>
<dbReference type="OrthoDB" id="9768127at2"/>
<comment type="subcellular location">
    <subcellularLocation>
        <location evidence="5">Cell membrane</location>
        <topology evidence="5">Peripheral membrane protein</topology>
        <orientation evidence="5">Cytoplasmic side</orientation>
    </subcellularLocation>
    <text evidence="5">Localizes to the Z ring in an FtsZ-dependent manner. Targeted to the membrane through a conserved C-terminal amphipathic helix.</text>
</comment>
<dbReference type="AlphaFoldDB" id="A0A3D8Y942"/>
<evidence type="ECO:0000256" key="7">
    <source>
        <dbReference type="SAM" id="MobiDB-lite"/>
    </source>
</evidence>
<keyword evidence="4 5" id="KW-0131">Cell cycle</keyword>
<organism evidence="9 10">
    <name type="scientific">Dyadobacter luteus</name>
    <dbReference type="NCBI Taxonomy" id="2259619"/>
    <lineage>
        <taxon>Bacteria</taxon>
        <taxon>Pseudomonadati</taxon>
        <taxon>Bacteroidota</taxon>
        <taxon>Cytophagia</taxon>
        <taxon>Cytophagales</taxon>
        <taxon>Spirosomataceae</taxon>
        <taxon>Dyadobacter</taxon>
    </lineage>
</organism>
<dbReference type="PANTHER" id="PTHR32432:SF4">
    <property type="entry name" value="CELL DIVISION PROTEIN FTSA"/>
    <property type="match status" value="1"/>
</dbReference>
<comment type="subunit">
    <text evidence="5">Self-interacts. Interacts with FtsZ.</text>
</comment>
<dbReference type="Pfam" id="PF02491">
    <property type="entry name" value="SHS2_FTSA"/>
    <property type="match status" value="1"/>
</dbReference>
<dbReference type="PANTHER" id="PTHR32432">
    <property type="entry name" value="CELL DIVISION PROTEIN FTSA-RELATED"/>
    <property type="match status" value="1"/>
</dbReference>
<feature type="region of interest" description="Disordered" evidence="7">
    <location>
        <begin position="410"/>
        <end position="438"/>
    </location>
</feature>
<evidence type="ECO:0000313" key="9">
    <source>
        <dbReference type="EMBL" id="REA59929.1"/>
    </source>
</evidence>
<sequence length="453" mass="48532">MAHDKIVVGVDIGSTKIAVIAAQGIASGSRQSNIEILGFSEVPVPHGAVVNGSVENIKQVGAAIKEALAEASLRSDLDIGIVNVSFSGAHVRVSAQSDGVIRPSASTGEEVTQRDVDQLVDDMYRAKTEPNYDVLHVLPIDFAVDNAVGVKEPVGRTGIKLGGNFLIVSANNQSIQRTKKSLQEADPGLKFDKLVYAPLATSLAVLSDNETKAGIALVDIGDHTTDLIIYQDRVIRHIASFPIGGRHITNDLATGCGIQVENAEQLKKEFGVAVSGDIPLNVEILVNFLAGRPPKPVLKKNVALIIEERLKEIAAMVYAEIIKSGLQEKLIGGIVLSGGSADLDEIEVLFERVTGMAVRVGLPENLARTVKADAVSNSTFATAIGLAWAGVKSIDPRIKSVCKTETVVKPPVNNGYQQQPEPKVKENREEPKRSGRYFWDNLLGKKDDNADEY</sequence>
<keyword evidence="10" id="KW-1185">Reference proteome</keyword>
<evidence type="ECO:0000256" key="5">
    <source>
        <dbReference type="HAMAP-Rule" id="MF_02033"/>
    </source>
</evidence>
<comment type="similarity">
    <text evidence="5 6">Belongs to the FtsA/MreB family.</text>
</comment>
<accession>A0A3D8Y942</accession>